<dbReference type="GO" id="GO:0016301">
    <property type="term" value="F:kinase activity"/>
    <property type="evidence" value="ECO:0007669"/>
    <property type="project" value="UniProtKB-KW"/>
</dbReference>
<protein>
    <submittedName>
        <fullName evidence="3">Phosphotransferase</fullName>
    </submittedName>
    <submittedName>
        <fullName evidence="2">Ser/Thr protein kinase RdoA (MazF antagonist)</fullName>
    </submittedName>
</protein>
<dbReference type="EMBL" id="JABJRC010000007">
    <property type="protein sequence ID" value="NOL43980.1"/>
    <property type="molecule type" value="Genomic_DNA"/>
</dbReference>
<evidence type="ECO:0000313" key="2">
    <source>
        <dbReference type="EMBL" id="MBB6570849.1"/>
    </source>
</evidence>
<dbReference type="RefSeq" id="WP_171677214.1">
    <property type="nucleotide sequence ID" value="NZ_BAAAGT010000005.1"/>
</dbReference>
<dbReference type="InterPro" id="IPR051678">
    <property type="entry name" value="AGP_Transferase"/>
</dbReference>
<evidence type="ECO:0000259" key="1">
    <source>
        <dbReference type="Pfam" id="PF01636"/>
    </source>
</evidence>
<dbReference type="SUPFAM" id="SSF56112">
    <property type="entry name" value="Protein kinase-like (PK-like)"/>
    <property type="match status" value="1"/>
</dbReference>
<dbReference type="InterPro" id="IPR011009">
    <property type="entry name" value="Kinase-like_dom_sf"/>
</dbReference>
<organism evidence="3 4">
    <name type="scientific">Kribbella sandramycini</name>
    <dbReference type="NCBI Taxonomy" id="60450"/>
    <lineage>
        <taxon>Bacteria</taxon>
        <taxon>Bacillati</taxon>
        <taxon>Actinomycetota</taxon>
        <taxon>Actinomycetes</taxon>
        <taxon>Propionibacteriales</taxon>
        <taxon>Kribbellaceae</taxon>
        <taxon>Kribbella</taxon>
    </lineage>
</organism>
<dbReference type="PANTHER" id="PTHR21310">
    <property type="entry name" value="AMINOGLYCOSIDE PHOSPHOTRANSFERASE-RELATED-RELATED"/>
    <property type="match status" value="1"/>
</dbReference>
<dbReference type="Proteomes" id="UP000553957">
    <property type="component" value="Unassembled WGS sequence"/>
</dbReference>
<dbReference type="InterPro" id="IPR002575">
    <property type="entry name" value="Aminoglycoside_PTrfase"/>
</dbReference>
<evidence type="ECO:0000313" key="4">
    <source>
        <dbReference type="Proteomes" id="UP000534306"/>
    </source>
</evidence>
<proteinExistence type="predicted"/>
<dbReference type="EMBL" id="JACHKF010000001">
    <property type="protein sequence ID" value="MBB6570849.1"/>
    <property type="molecule type" value="Genomic_DNA"/>
</dbReference>
<dbReference type="Gene3D" id="3.30.200.20">
    <property type="entry name" value="Phosphorylase Kinase, domain 1"/>
    <property type="match status" value="1"/>
</dbReference>
<name>A0A7Y4L410_9ACTN</name>
<comment type="caution">
    <text evidence="3">The sequence shown here is derived from an EMBL/GenBank/DDBJ whole genome shotgun (WGS) entry which is preliminary data.</text>
</comment>
<keyword evidence="4" id="KW-1185">Reference proteome</keyword>
<dbReference type="Pfam" id="PF01636">
    <property type="entry name" value="APH"/>
    <property type="match status" value="1"/>
</dbReference>
<gene>
    <name evidence="2" type="ORF">HNR71_006486</name>
    <name evidence="3" type="ORF">HPO96_27395</name>
</gene>
<evidence type="ECO:0000313" key="5">
    <source>
        <dbReference type="Proteomes" id="UP000553957"/>
    </source>
</evidence>
<sequence>MAELVSQRAQVARIRRSATRALAEFAIEEPRLTFITHGENTTFRVDSADGRFLLRVHRPNRHGPDVDSCLAVGSELDWLAALQADTDLSVPTPIRTRDGQWTAVADGLVCSLLGWQPGRMQATNPRPIHFHRLGAVLATLHDQAANWTLPAGFVRMRWDWETYFGNTMEYGGRSAADCWDLLSPPLRTQFDEVARRMQTVMSDLGTDPDVFTLIHADLHLENALFDGPAVRLIDFDDCGLGYHLYDLAVPLWEYLDHPNYPAYRAALLAAYGPVAHLGHLEDFLATRFVAFGLWYTGQAQLNPAFAADLDRTTSWIHRSLERLLG</sequence>
<feature type="domain" description="Aminoglycoside phosphotransferase" evidence="1">
    <location>
        <begin position="39"/>
        <end position="275"/>
    </location>
</feature>
<accession>A0A7Y4L410</accession>
<keyword evidence="2" id="KW-0418">Kinase</keyword>
<reference evidence="3 4" key="1">
    <citation type="submission" date="2020-05" db="EMBL/GenBank/DDBJ databases">
        <title>Genome sequence of Kribbella sandramycini ATCC 39419.</title>
        <authorList>
            <person name="Maclea K.S."/>
            <person name="Fair J.L."/>
        </authorList>
    </citation>
    <scope>NUCLEOTIDE SEQUENCE [LARGE SCALE GENOMIC DNA]</scope>
    <source>
        <strain evidence="3 4">ATCC 39419</strain>
    </source>
</reference>
<dbReference type="Gene3D" id="3.90.1200.10">
    <property type="match status" value="1"/>
</dbReference>
<reference evidence="2 5" key="2">
    <citation type="submission" date="2020-08" db="EMBL/GenBank/DDBJ databases">
        <title>Sequencing the genomes of 1000 actinobacteria strains.</title>
        <authorList>
            <person name="Klenk H.-P."/>
        </authorList>
    </citation>
    <scope>NUCLEOTIDE SEQUENCE [LARGE SCALE GENOMIC DNA]</scope>
    <source>
        <strain evidence="2 5">DSM 15626</strain>
    </source>
</reference>
<dbReference type="AlphaFoldDB" id="A0A7Y4L410"/>
<evidence type="ECO:0000313" key="3">
    <source>
        <dbReference type="EMBL" id="NOL43980.1"/>
    </source>
</evidence>
<dbReference type="Proteomes" id="UP000534306">
    <property type="component" value="Unassembled WGS sequence"/>
</dbReference>
<keyword evidence="3" id="KW-0808">Transferase</keyword>